<evidence type="ECO:0000256" key="7">
    <source>
        <dbReference type="SAM" id="Phobius"/>
    </source>
</evidence>
<protein>
    <recommendedName>
        <fullName evidence="6">Heat shock factor-binding protein 1</fullName>
    </recommendedName>
</protein>
<dbReference type="PANTHER" id="PTHR19424">
    <property type="entry name" value="HEAT SHOCK FACTOR BINDING PROTEIN 1"/>
    <property type="match status" value="1"/>
</dbReference>
<comment type="similarity">
    <text evidence="2">Belongs to the HSBP1 family.</text>
</comment>
<feature type="transmembrane region" description="Helical" evidence="7">
    <location>
        <begin position="66"/>
        <end position="87"/>
    </location>
</feature>
<dbReference type="Ensembl" id="ENSSRHT00000007359.1">
    <property type="protein sequence ID" value="ENSSRHP00000007126.1"/>
    <property type="gene ID" value="ENSSRHG00000004253.1"/>
</dbReference>
<sequence>LAAADAGQVPDHVQTLLQQMQDKFQTMSDQIIGRNILPMRIDDLEKNISDLMTQAGLEGNDQHHPILLAFGAWRVLILGPVYIYIYIYNEITNETRRSQSLCYFIKALKRVIVIAVTHVHRRKQN</sequence>
<dbReference type="Proteomes" id="UP000472270">
    <property type="component" value="Unassembled WGS sequence"/>
</dbReference>
<dbReference type="GO" id="GO:0005829">
    <property type="term" value="C:cytosol"/>
    <property type="evidence" value="ECO:0007669"/>
    <property type="project" value="TreeGrafter"/>
</dbReference>
<evidence type="ECO:0000256" key="5">
    <source>
        <dbReference type="ARBA" id="ARBA00038772"/>
    </source>
</evidence>
<evidence type="ECO:0000256" key="2">
    <source>
        <dbReference type="ARBA" id="ARBA00006349"/>
    </source>
</evidence>
<evidence type="ECO:0000256" key="1">
    <source>
        <dbReference type="ARBA" id="ARBA00004123"/>
    </source>
</evidence>
<organism evidence="8 9">
    <name type="scientific">Sinocyclocheilus rhinocerous</name>
    <dbReference type="NCBI Taxonomy" id="307959"/>
    <lineage>
        <taxon>Eukaryota</taxon>
        <taxon>Metazoa</taxon>
        <taxon>Chordata</taxon>
        <taxon>Craniata</taxon>
        <taxon>Vertebrata</taxon>
        <taxon>Euteleostomi</taxon>
        <taxon>Actinopterygii</taxon>
        <taxon>Neopterygii</taxon>
        <taxon>Teleostei</taxon>
        <taxon>Ostariophysi</taxon>
        <taxon>Cypriniformes</taxon>
        <taxon>Cyprinidae</taxon>
        <taxon>Cyprininae</taxon>
        <taxon>Sinocyclocheilus</taxon>
    </lineage>
</organism>
<name>A0A673G3Y4_9TELE</name>
<dbReference type="Pfam" id="PF06825">
    <property type="entry name" value="HSBP1"/>
    <property type="match status" value="1"/>
</dbReference>
<dbReference type="AlphaFoldDB" id="A0A673G3Y4"/>
<comment type="function">
    <text evidence="4">Negative regulator of the heat shock response. Negatively affects HSF1 DNA-binding activity. May have a role in the suppression of the activation of the stress response during the aging process.</text>
</comment>
<evidence type="ECO:0000313" key="9">
    <source>
        <dbReference type="Proteomes" id="UP000472270"/>
    </source>
</evidence>
<keyword evidence="3" id="KW-0539">Nucleus</keyword>
<dbReference type="GO" id="GO:0003714">
    <property type="term" value="F:transcription corepressor activity"/>
    <property type="evidence" value="ECO:0007669"/>
    <property type="project" value="InterPro"/>
</dbReference>
<comment type="subunit">
    <text evidence="5">Homohexamer. Associates with heptad repeats of HSF1 trimers and probably also HSF1 monomers, and with HSP70. Association with HSF1 trimers and HSP70 coincides with attenuation of heat shock response and the conversion of HSF1 trimer to monomer.</text>
</comment>
<keyword evidence="7" id="KW-0812">Transmembrane</keyword>
<reference evidence="8" key="1">
    <citation type="submission" date="2025-08" db="UniProtKB">
        <authorList>
            <consortium name="Ensembl"/>
        </authorList>
    </citation>
    <scope>IDENTIFICATION</scope>
</reference>
<keyword evidence="7" id="KW-0472">Membrane</keyword>
<evidence type="ECO:0000256" key="3">
    <source>
        <dbReference type="ARBA" id="ARBA00023242"/>
    </source>
</evidence>
<dbReference type="PANTHER" id="PTHR19424:SF0">
    <property type="entry name" value="HEAT SHOCK FACTOR BINDING PROTEIN 1"/>
    <property type="match status" value="1"/>
</dbReference>
<dbReference type="FunFam" id="1.20.5.430:FF:000002">
    <property type="entry name" value="Heat shock factor-binding protein 1"/>
    <property type="match status" value="1"/>
</dbReference>
<reference evidence="8" key="2">
    <citation type="submission" date="2025-09" db="UniProtKB">
        <authorList>
            <consortium name="Ensembl"/>
        </authorList>
    </citation>
    <scope>IDENTIFICATION</scope>
</reference>
<dbReference type="GO" id="GO:0005634">
    <property type="term" value="C:nucleus"/>
    <property type="evidence" value="ECO:0007669"/>
    <property type="project" value="UniProtKB-SubCell"/>
</dbReference>
<comment type="subcellular location">
    <subcellularLocation>
        <location evidence="1">Nucleus</location>
    </subcellularLocation>
</comment>
<evidence type="ECO:0000256" key="6">
    <source>
        <dbReference type="ARBA" id="ARBA00039223"/>
    </source>
</evidence>
<keyword evidence="9" id="KW-1185">Reference proteome</keyword>
<evidence type="ECO:0000313" key="8">
    <source>
        <dbReference type="Ensembl" id="ENSSRHP00000007126.1"/>
    </source>
</evidence>
<dbReference type="InterPro" id="IPR009643">
    <property type="entry name" value="HS1-bd"/>
</dbReference>
<accession>A0A673G3Y4</accession>
<keyword evidence="7" id="KW-1133">Transmembrane helix</keyword>
<dbReference type="Gene3D" id="1.20.5.430">
    <property type="match status" value="1"/>
</dbReference>
<proteinExistence type="inferred from homology"/>
<evidence type="ECO:0000256" key="4">
    <source>
        <dbReference type="ARBA" id="ARBA00037689"/>
    </source>
</evidence>
<dbReference type="GO" id="GO:0070370">
    <property type="term" value="P:cellular heat acclimation"/>
    <property type="evidence" value="ECO:0007669"/>
    <property type="project" value="TreeGrafter"/>
</dbReference>